<feature type="region of interest" description="Disordered" evidence="1">
    <location>
        <begin position="148"/>
        <end position="179"/>
    </location>
</feature>
<gene>
    <name evidence="2" type="ORF">Pen02_81290</name>
</gene>
<sequence>MSHANAALTPRARLRLAKLVVDDGWPVARAAERYDVSWPTAKRWADRYRMLGEAGMRDRLSRPVSQPRKTPQPVVREIVHLRWKHRLGPVAIGDRLGIAPSTVHAVLTRCRLNRLSHIDRVTGEPVRRYEHPTPGSLLHVDVKTSATSPTAAVGATSDAPRARRTAAPPRANPATSSGRVDSCCHLRYTDLYTGI</sequence>
<reference evidence="2 3" key="1">
    <citation type="submission" date="2021-01" db="EMBL/GenBank/DDBJ databases">
        <title>Whole genome shotgun sequence of Plantactinospora endophytica NBRC 110450.</title>
        <authorList>
            <person name="Komaki H."/>
            <person name="Tamura T."/>
        </authorList>
    </citation>
    <scope>NUCLEOTIDE SEQUENCE [LARGE SCALE GENOMIC DNA]</scope>
    <source>
        <strain evidence="2 3">NBRC 110450</strain>
    </source>
</reference>
<dbReference type="Proteomes" id="UP000646749">
    <property type="component" value="Unassembled WGS sequence"/>
</dbReference>
<keyword evidence="3" id="KW-1185">Reference proteome</keyword>
<organism evidence="2 3">
    <name type="scientific">Plantactinospora endophytica</name>
    <dbReference type="NCBI Taxonomy" id="673535"/>
    <lineage>
        <taxon>Bacteria</taxon>
        <taxon>Bacillati</taxon>
        <taxon>Actinomycetota</taxon>
        <taxon>Actinomycetes</taxon>
        <taxon>Micromonosporales</taxon>
        <taxon>Micromonosporaceae</taxon>
        <taxon>Plantactinospora</taxon>
    </lineage>
</organism>
<evidence type="ECO:0000256" key="1">
    <source>
        <dbReference type="SAM" id="MobiDB-lite"/>
    </source>
</evidence>
<proteinExistence type="predicted"/>
<name>A0ABQ4EEN2_9ACTN</name>
<dbReference type="Pfam" id="PF13384">
    <property type="entry name" value="HTH_23"/>
    <property type="match status" value="1"/>
</dbReference>
<comment type="caution">
    <text evidence="2">The sequence shown here is derived from an EMBL/GenBank/DDBJ whole genome shotgun (WGS) entry which is preliminary data.</text>
</comment>
<dbReference type="SUPFAM" id="SSF46689">
    <property type="entry name" value="Homeodomain-like"/>
    <property type="match status" value="1"/>
</dbReference>
<feature type="compositionally biased region" description="Low complexity" evidence="1">
    <location>
        <begin position="155"/>
        <end position="177"/>
    </location>
</feature>
<evidence type="ECO:0008006" key="4">
    <source>
        <dbReference type="Google" id="ProtNLM"/>
    </source>
</evidence>
<accession>A0ABQ4EEN2</accession>
<dbReference type="InterPro" id="IPR009057">
    <property type="entry name" value="Homeodomain-like_sf"/>
</dbReference>
<evidence type="ECO:0000313" key="3">
    <source>
        <dbReference type="Proteomes" id="UP000646749"/>
    </source>
</evidence>
<evidence type="ECO:0000313" key="2">
    <source>
        <dbReference type="EMBL" id="GIG93193.1"/>
    </source>
</evidence>
<dbReference type="EMBL" id="BONW01000052">
    <property type="protein sequence ID" value="GIG93193.1"/>
    <property type="molecule type" value="Genomic_DNA"/>
</dbReference>
<protein>
    <recommendedName>
        <fullName evidence="4">IS481 family transposase</fullName>
    </recommendedName>
</protein>